<dbReference type="PANTHER" id="PTHR13847:SF150">
    <property type="entry name" value="OXIDOREDUCTASE TDA3-RELATED"/>
    <property type="match status" value="1"/>
</dbReference>
<sequence>MKAVSDGGSSSSDGGRIQRVVVAGAGVIGISTAYYLAKDFGVATTLIDPTGTIAPAASGKAGGFLAKDWNDHSPAIGPLTRRSFELHQEIADKLGADNIQYRRLTCAAIPVGDNTKNRRPPSGLPTVIEQDITQARKQLLQDNGRLLRSRVNASVRALIGFVDNNDNGNKNNIVPALGWCMGAQPILELLTLQQQQDEKAESNKSEDLTTQFSVDALISFHGVFRRDPLLLDEEKSTIITATKNQQRDVLICNGKSDPFVSQNDLEVAKKLMEEKMYKVTVMEFDGAKHGFTNPAQNFNENDAFEYNEYAAKESWKATMELLKRRLL</sequence>
<dbReference type="Pfam" id="PF01738">
    <property type="entry name" value="DLH"/>
    <property type="match status" value="1"/>
</dbReference>
<dbReference type="GO" id="GO:0005737">
    <property type="term" value="C:cytoplasm"/>
    <property type="evidence" value="ECO:0007669"/>
    <property type="project" value="TreeGrafter"/>
</dbReference>
<dbReference type="Gene3D" id="3.50.50.60">
    <property type="entry name" value="FAD/NAD(P)-binding domain"/>
    <property type="match status" value="1"/>
</dbReference>
<evidence type="ECO:0000256" key="1">
    <source>
        <dbReference type="SAM" id="Phobius"/>
    </source>
</evidence>
<dbReference type="InterPro" id="IPR006076">
    <property type="entry name" value="FAD-dep_OxRdtase"/>
</dbReference>
<evidence type="ECO:0000313" key="4">
    <source>
        <dbReference type="EMBL" id="OEU14001.1"/>
    </source>
</evidence>
<evidence type="ECO:0000313" key="5">
    <source>
        <dbReference type="Proteomes" id="UP000095751"/>
    </source>
</evidence>
<keyword evidence="5" id="KW-1185">Reference proteome</keyword>
<gene>
    <name evidence="4" type="ORF">FRACYDRAFT_242354</name>
</gene>
<keyword evidence="1" id="KW-1133">Transmembrane helix</keyword>
<dbReference type="InterPro" id="IPR029058">
    <property type="entry name" value="AB_hydrolase_fold"/>
</dbReference>
<organism evidence="4 5">
    <name type="scientific">Fragilariopsis cylindrus CCMP1102</name>
    <dbReference type="NCBI Taxonomy" id="635003"/>
    <lineage>
        <taxon>Eukaryota</taxon>
        <taxon>Sar</taxon>
        <taxon>Stramenopiles</taxon>
        <taxon>Ochrophyta</taxon>
        <taxon>Bacillariophyta</taxon>
        <taxon>Bacillariophyceae</taxon>
        <taxon>Bacillariophycidae</taxon>
        <taxon>Bacillariales</taxon>
        <taxon>Bacillariaceae</taxon>
        <taxon>Fragilariopsis</taxon>
    </lineage>
</organism>
<dbReference type="Gene3D" id="3.40.50.1820">
    <property type="entry name" value="alpha/beta hydrolase"/>
    <property type="match status" value="1"/>
</dbReference>
<dbReference type="PANTHER" id="PTHR13847">
    <property type="entry name" value="SARCOSINE DEHYDROGENASE-RELATED"/>
    <property type="match status" value="1"/>
</dbReference>
<dbReference type="Pfam" id="PF01266">
    <property type="entry name" value="DAO"/>
    <property type="match status" value="1"/>
</dbReference>
<keyword evidence="1" id="KW-0472">Membrane</keyword>
<proteinExistence type="predicted"/>
<dbReference type="InParanoid" id="A0A1E7F747"/>
<evidence type="ECO:0008006" key="6">
    <source>
        <dbReference type="Google" id="ProtNLM"/>
    </source>
</evidence>
<dbReference type="KEGG" id="fcy:FRACYDRAFT_242354"/>
<dbReference type="Proteomes" id="UP000095751">
    <property type="component" value="Unassembled WGS sequence"/>
</dbReference>
<evidence type="ECO:0000259" key="3">
    <source>
        <dbReference type="Pfam" id="PF01738"/>
    </source>
</evidence>
<dbReference type="GO" id="GO:0016787">
    <property type="term" value="F:hydrolase activity"/>
    <property type="evidence" value="ECO:0007669"/>
    <property type="project" value="InterPro"/>
</dbReference>
<protein>
    <recommendedName>
        <fullName evidence="6">Dienelactone hydrolase domain-containing protein</fullName>
    </recommendedName>
</protein>
<keyword evidence="1" id="KW-0812">Transmembrane</keyword>
<name>A0A1E7F747_9STRA</name>
<feature type="domain" description="Dienelactone hydrolase" evidence="3">
    <location>
        <begin position="212"/>
        <end position="324"/>
    </location>
</feature>
<evidence type="ECO:0000259" key="2">
    <source>
        <dbReference type="Pfam" id="PF01266"/>
    </source>
</evidence>
<dbReference type="AlphaFoldDB" id="A0A1E7F747"/>
<feature type="domain" description="FAD dependent oxidoreductase" evidence="2">
    <location>
        <begin position="19"/>
        <end position="112"/>
    </location>
</feature>
<feature type="transmembrane region" description="Helical" evidence="1">
    <location>
        <begin position="20"/>
        <end position="37"/>
    </location>
</feature>
<accession>A0A1E7F747</accession>
<reference evidence="4 5" key="1">
    <citation type="submission" date="2016-09" db="EMBL/GenBank/DDBJ databases">
        <title>Extensive genetic diversity and differential bi-allelic expression allows diatom success in the polar Southern Ocean.</title>
        <authorList>
            <consortium name="DOE Joint Genome Institute"/>
            <person name="Mock T."/>
            <person name="Otillar R.P."/>
            <person name="Strauss J."/>
            <person name="Dupont C."/>
            <person name="Frickenhaus S."/>
            <person name="Maumus F."/>
            <person name="Mcmullan M."/>
            <person name="Sanges R."/>
            <person name="Schmutz J."/>
            <person name="Toseland A."/>
            <person name="Valas R."/>
            <person name="Veluchamy A."/>
            <person name="Ward B.J."/>
            <person name="Allen A."/>
            <person name="Barry K."/>
            <person name="Falciatore A."/>
            <person name="Ferrante M."/>
            <person name="Fortunato A.E."/>
            <person name="Gloeckner G."/>
            <person name="Gruber A."/>
            <person name="Hipkin R."/>
            <person name="Janech M."/>
            <person name="Kroth P."/>
            <person name="Leese F."/>
            <person name="Lindquist E."/>
            <person name="Lyon B.R."/>
            <person name="Martin J."/>
            <person name="Mayer C."/>
            <person name="Parker M."/>
            <person name="Quesneville H."/>
            <person name="Raymond J."/>
            <person name="Uhlig C."/>
            <person name="Valentin K.U."/>
            <person name="Worden A.Z."/>
            <person name="Armbrust E.V."/>
            <person name="Bowler C."/>
            <person name="Green B."/>
            <person name="Moulton V."/>
            <person name="Van Oosterhout C."/>
            <person name="Grigoriev I."/>
        </authorList>
    </citation>
    <scope>NUCLEOTIDE SEQUENCE [LARGE SCALE GENOMIC DNA]</scope>
    <source>
        <strain evidence="4 5">CCMP1102</strain>
    </source>
</reference>
<dbReference type="OrthoDB" id="17560at2759"/>
<dbReference type="EMBL" id="KV784361">
    <property type="protein sequence ID" value="OEU14001.1"/>
    <property type="molecule type" value="Genomic_DNA"/>
</dbReference>
<dbReference type="SUPFAM" id="SSF51905">
    <property type="entry name" value="FAD/NAD(P)-binding domain"/>
    <property type="match status" value="1"/>
</dbReference>
<dbReference type="SUPFAM" id="SSF53474">
    <property type="entry name" value="alpha/beta-Hydrolases"/>
    <property type="match status" value="1"/>
</dbReference>
<dbReference type="InterPro" id="IPR036188">
    <property type="entry name" value="FAD/NAD-bd_sf"/>
</dbReference>
<dbReference type="InterPro" id="IPR002925">
    <property type="entry name" value="Dienelactn_hydro"/>
</dbReference>